<dbReference type="eggNOG" id="COG4682">
    <property type="taxonomic scope" value="Bacteria"/>
</dbReference>
<evidence type="ECO:0000256" key="1">
    <source>
        <dbReference type="SAM" id="Phobius"/>
    </source>
</evidence>
<feature type="domain" description="YiaAB two helix" evidence="2">
    <location>
        <begin position="128"/>
        <end position="181"/>
    </location>
</feature>
<keyword evidence="1" id="KW-0812">Transmembrane</keyword>
<dbReference type="PANTHER" id="PTHR37290:SF1">
    <property type="entry name" value="INNER MEMBRANE PROTEIN YIAA"/>
    <property type="match status" value="1"/>
</dbReference>
<dbReference type="Proteomes" id="UP000005316">
    <property type="component" value="Unassembled WGS sequence"/>
</dbReference>
<feature type="domain" description="YiaAB two helix" evidence="2">
    <location>
        <begin position="65"/>
        <end position="117"/>
    </location>
</feature>
<keyword evidence="1" id="KW-1133">Transmembrane helix</keyword>
<keyword evidence="1" id="KW-0472">Membrane</keyword>
<name>F9DSI7_9BACL</name>
<dbReference type="GO" id="GO:0006974">
    <property type="term" value="P:DNA damage response"/>
    <property type="evidence" value="ECO:0007669"/>
    <property type="project" value="TreeGrafter"/>
</dbReference>
<organism evidence="3 4">
    <name type="scientific">Sporosarcina newyorkensis 2681</name>
    <dbReference type="NCBI Taxonomy" id="1027292"/>
    <lineage>
        <taxon>Bacteria</taxon>
        <taxon>Bacillati</taxon>
        <taxon>Bacillota</taxon>
        <taxon>Bacilli</taxon>
        <taxon>Bacillales</taxon>
        <taxon>Caryophanaceae</taxon>
        <taxon>Sporosarcina</taxon>
    </lineage>
</organism>
<evidence type="ECO:0000259" key="2">
    <source>
        <dbReference type="Pfam" id="PF05360"/>
    </source>
</evidence>
<dbReference type="STRING" id="759851.SAMN04244570_2246"/>
<sequence length="189" mass="21223">MHRIIYRADGTFHKHCRFIHFWLGSAKTEGEHSMTTDNENLFDKEKRIDPKRKVERKDGEPTSAFKGASLAALLIGVSAYLLGLYNAVMELNEKGYYFAILIFGLYSSVSLQKAVRDKEEGIPVTNIYYGISWLALIIAILLMAIGLYNAGSIVLSEKGFYGMAFVLSIFAAITVQKNVRDTQKAKEID</sequence>
<evidence type="ECO:0000313" key="4">
    <source>
        <dbReference type="Proteomes" id="UP000005316"/>
    </source>
</evidence>
<reference evidence="3 4" key="1">
    <citation type="submission" date="2011-04" db="EMBL/GenBank/DDBJ databases">
        <authorList>
            <person name="Muzny D."/>
            <person name="Qin X."/>
            <person name="Deng J."/>
            <person name="Jiang H."/>
            <person name="Liu Y."/>
            <person name="Qu J."/>
            <person name="Song X.-Z."/>
            <person name="Zhang L."/>
            <person name="Thornton R."/>
            <person name="Coyle M."/>
            <person name="Francisco L."/>
            <person name="Jackson L."/>
            <person name="Javaid M."/>
            <person name="Korchina V."/>
            <person name="Kovar C."/>
            <person name="Mata R."/>
            <person name="Mathew T."/>
            <person name="Ngo R."/>
            <person name="Nguyen L."/>
            <person name="Nguyen N."/>
            <person name="Okwuonu G."/>
            <person name="Ongeri F."/>
            <person name="Pham C."/>
            <person name="Simmons D."/>
            <person name="Wilczek-Boney K."/>
            <person name="Hale W."/>
            <person name="Jakkamsetti A."/>
            <person name="Pham P."/>
            <person name="Ruth R."/>
            <person name="San Lucas F."/>
            <person name="Warren J."/>
            <person name="Zhang J."/>
            <person name="Zhao Z."/>
            <person name="Zhou C."/>
            <person name="Zhu D."/>
            <person name="Lee S."/>
            <person name="Bess C."/>
            <person name="Blankenburg K."/>
            <person name="Forbes L."/>
            <person name="Fu Q."/>
            <person name="Gubbala S."/>
            <person name="Hirani K."/>
            <person name="Jayaseelan J.C."/>
            <person name="Lara F."/>
            <person name="Munidasa M."/>
            <person name="Palculict T."/>
            <person name="Patil S."/>
            <person name="Pu L.-L."/>
            <person name="Saada N."/>
            <person name="Tang L."/>
            <person name="Weissenberger G."/>
            <person name="Zhu Y."/>
            <person name="Hemphill L."/>
            <person name="Shang Y."/>
            <person name="Youmans B."/>
            <person name="Ayvaz T."/>
            <person name="Ross M."/>
            <person name="Santibanez J."/>
            <person name="Aqrawi P."/>
            <person name="Gross S."/>
            <person name="Joshi V."/>
            <person name="Fowler G."/>
            <person name="Nazareth L."/>
            <person name="Reid J."/>
            <person name="Worley K."/>
            <person name="Petrosino J."/>
            <person name="Highlander S."/>
            <person name="Gibbs R."/>
        </authorList>
    </citation>
    <scope>NUCLEOTIDE SEQUENCE [LARGE SCALE GENOMIC DNA]</scope>
    <source>
        <strain evidence="3 4">2681</strain>
    </source>
</reference>
<dbReference type="NCBIfam" id="NF008482">
    <property type="entry name" value="PRK11383.1"/>
    <property type="match status" value="1"/>
</dbReference>
<protein>
    <submittedName>
        <fullName evidence="3">YiaAB two helix domain protein</fullName>
    </submittedName>
</protein>
<dbReference type="GO" id="GO:0005886">
    <property type="term" value="C:plasma membrane"/>
    <property type="evidence" value="ECO:0007669"/>
    <property type="project" value="TreeGrafter"/>
</dbReference>
<dbReference type="PANTHER" id="PTHR37290">
    <property type="entry name" value="INNER MEMBRANE PROTEIN YIAA-RELATED"/>
    <property type="match status" value="1"/>
</dbReference>
<dbReference type="HOGENOM" id="CLU_123353_0_0_9"/>
<feature type="transmembrane region" description="Helical" evidence="1">
    <location>
        <begin position="95"/>
        <end position="115"/>
    </location>
</feature>
<comment type="caution">
    <text evidence="3">The sequence shown here is derived from an EMBL/GenBank/DDBJ whole genome shotgun (WGS) entry which is preliminary data.</text>
</comment>
<feature type="transmembrane region" description="Helical" evidence="1">
    <location>
        <begin position="160"/>
        <end position="179"/>
    </location>
</feature>
<accession>F9DSI7</accession>
<proteinExistence type="predicted"/>
<feature type="transmembrane region" description="Helical" evidence="1">
    <location>
        <begin position="63"/>
        <end position="83"/>
    </location>
</feature>
<dbReference type="Pfam" id="PF05360">
    <property type="entry name" value="YiaAB"/>
    <property type="match status" value="2"/>
</dbReference>
<dbReference type="EMBL" id="AFPZ01000048">
    <property type="protein sequence ID" value="EGQ26229.1"/>
    <property type="molecule type" value="Genomic_DNA"/>
</dbReference>
<dbReference type="InterPro" id="IPR038972">
    <property type="entry name" value="YiaA-like"/>
</dbReference>
<feature type="transmembrane region" description="Helical" evidence="1">
    <location>
        <begin position="127"/>
        <end position="148"/>
    </location>
</feature>
<gene>
    <name evidence="3" type="ORF">HMPREF9372_1767</name>
</gene>
<dbReference type="AlphaFoldDB" id="F9DSI7"/>
<dbReference type="InterPro" id="IPR008024">
    <property type="entry name" value="YiaAB"/>
</dbReference>
<evidence type="ECO:0000313" key="3">
    <source>
        <dbReference type="EMBL" id="EGQ26229.1"/>
    </source>
</evidence>